<dbReference type="GO" id="GO:0006390">
    <property type="term" value="P:mitochondrial transcription"/>
    <property type="evidence" value="ECO:0007669"/>
    <property type="project" value="TreeGrafter"/>
</dbReference>
<feature type="non-terminal residue" evidence="9">
    <location>
        <position position="1"/>
    </location>
</feature>
<dbReference type="PANTHER" id="PTHR10102:SF0">
    <property type="entry name" value="DNA-DIRECTED RNA POLYMERASE, MITOCHONDRIAL"/>
    <property type="match status" value="1"/>
</dbReference>
<keyword evidence="10" id="KW-1185">Reference proteome</keyword>
<dbReference type="PANTHER" id="PTHR10102">
    <property type="entry name" value="DNA-DIRECTED RNA POLYMERASE, MITOCHONDRIAL"/>
    <property type="match status" value="1"/>
</dbReference>
<keyword evidence="5" id="KW-0548">Nucleotidyltransferase</keyword>
<keyword evidence="6" id="KW-0804">Transcription</keyword>
<dbReference type="InterPro" id="IPR043502">
    <property type="entry name" value="DNA/RNA_pol_sf"/>
</dbReference>
<accession>A0A0D6L453</accession>
<gene>
    <name evidence="9" type="ORF">ANCCEY_15269</name>
</gene>
<dbReference type="EMBL" id="KE127459">
    <property type="protein sequence ID" value="EPB65664.1"/>
    <property type="molecule type" value="Genomic_DNA"/>
</dbReference>
<organism evidence="9 10">
    <name type="scientific">Ancylostoma ceylanicum</name>
    <dbReference type="NCBI Taxonomy" id="53326"/>
    <lineage>
        <taxon>Eukaryota</taxon>
        <taxon>Metazoa</taxon>
        <taxon>Ecdysozoa</taxon>
        <taxon>Nematoda</taxon>
        <taxon>Chromadorea</taxon>
        <taxon>Rhabditida</taxon>
        <taxon>Rhabditina</taxon>
        <taxon>Rhabditomorpha</taxon>
        <taxon>Strongyloidea</taxon>
        <taxon>Ancylostomatidae</taxon>
        <taxon>Ancylostomatinae</taxon>
        <taxon>Ancylostoma</taxon>
    </lineage>
</organism>
<feature type="non-terminal residue" evidence="9">
    <location>
        <position position="105"/>
    </location>
</feature>
<comment type="similarity">
    <text evidence="1">Belongs to the phage and mitochondrial RNA polymerase family.</text>
</comment>
<dbReference type="Pfam" id="PF00940">
    <property type="entry name" value="RNA_pol"/>
    <property type="match status" value="2"/>
</dbReference>
<dbReference type="InterPro" id="IPR002092">
    <property type="entry name" value="DNA-dir_Rpol_phage-type"/>
</dbReference>
<protein>
    <recommendedName>
        <fullName evidence="2">DNA-directed RNA polymerase</fullName>
        <ecNumber evidence="2">2.7.7.6</ecNumber>
    </recommendedName>
</protein>
<proteinExistence type="inferred from homology"/>
<name>A0A0D6L453_9BILA</name>
<evidence type="ECO:0000256" key="1">
    <source>
        <dbReference type="ARBA" id="ARBA00009493"/>
    </source>
</evidence>
<dbReference type="SUPFAM" id="SSF56672">
    <property type="entry name" value="DNA/RNA polymerases"/>
    <property type="match status" value="1"/>
</dbReference>
<evidence type="ECO:0000313" key="10">
    <source>
        <dbReference type="Proteomes" id="UP000054495"/>
    </source>
</evidence>
<keyword evidence="3" id="KW-0240">DNA-directed RNA polymerase</keyword>
<feature type="domain" description="DNA-directed RNA polymerase C-terminal" evidence="8">
    <location>
        <begin position="60"/>
        <end position="95"/>
    </location>
</feature>
<dbReference type="InterPro" id="IPR046950">
    <property type="entry name" value="DNA-dir_Rpol_C_phage-type"/>
</dbReference>
<dbReference type="Proteomes" id="UP000054495">
    <property type="component" value="Unassembled WGS sequence"/>
</dbReference>
<evidence type="ECO:0000256" key="2">
    <source>
        <dbReference type="ARBA" id="ARBA00012418"/>
    </source>
</evidence>
<dbReference type="GO" id="GO:0003899">
    <property type="term" value="F:DNA-directed RNA polymerase activity"/>
    <property type="evidence" value="ECO:0007669"/>
    <property type="project" value="UniProtKB-EC"/>
</dbReference>
<evidence type="ECO:0000256" key="4">
    <source>
        <dbReference type="ARBA" id="ARBA00022679"/>
    </source>
</evidence>
<keyword evidence="4" id="KW-0808">Transferase</keyword>
<evidence type="ECO:0000256" key="7">
    <source>
        <dbReference type="ARBA" id="ARBA00048552"/>
    </source>
</evidence>
<dbReference type="GO" id="GO:0001018">
    <property type="term" value="F:mitochondrial promoter sequence-specific DNA binding"/>
    <property type="evidence" value="ECO:0007669"/>
    <property type="project" value="TreeGrafter"/>
</dbReference>
<dbReference type="GO" id="GO:0034245">
    <property type="term" value="C:mitochondrial DNA-directed RNA polymerase complex"/>
    <property type="evidence" value="ECO:0007669"/>
    <property type="project" value="TreeGrafter"/>
</dbReference>
<sequence length="105" mass="11763">RPLGDRGFQWLKLHCINLTGKMKRDSIADRLKEADRLLDEMVDSANHPLDGILPFLSVTNVIKQTVMTTVYGVTLYGAALQIKRQLKALDIDNDDVGNNVVIDLE</sequence>
<comment type="catalytic activity">
    <reaction evidence="7">
        <text>RNA(n) + a ribonucleoside 5'-triphosphate = RNA(n+1) + diphosphate</text>
        <dbReference type="Rhea" id="RHEA:21248"/>
        <dbReference type="Rhea" id="RHEA-COMP:14527"/>
        <dbReference type="Rhea" id="RHEA-COMP:17342"/>
        <dbReference type="ChEBI" id="CHEBI:33019"/>
        <dbReference type="ChEBI" id="CHEBI:61557"/>
        <dbReference type="ChEBI" id="CHEBI:140395"/>
        <dbReference type="EC" id="2.7.7.6"/>
    </reaction>
</comment>
<evidence type="ECO:0000256" key="3">
    <source>
        <dbReference type="ARBA" id="ARBA00022478"/>
    </source>
</evidence>
<feature type="domain" description="DNA-directed RNA polymerase C-terminal" evidence="8">
    <location>
        <begin position="1"/>
        <end position="51"/>
    </location>
</feature>
<dbReference type="AlphaFoldDB" id="A0A0D6L453"/>
<evidence type="ECO:0000313" key="9">
    <source>
        <dbReference type="EMBL" id="EPB65664.1"/>
    </source>
</evidence>
<evidence type="ECO:0000256" key="6">
    <source>
        <dbReference type="ARBA" id="ARBA00023163"/>
    </source>
</evidence>
<dbReference type="EC" id="2.7.7.6" evidence="2"/>
<dbReference type="Gene3D" id="1.10.287.280">
    <property type="match status" value="1"/>
</dbReference>
<evidence type="ECO:0000256" key="5">
    <source>
        <dbReference type="ARBA" id="ARBA00022695"/>
    </source>
</evidence>
<evidence type="ECO:0000259" key="8">
    <source>
        <dbReference type="Pfam" id="PF00940"/>
    </source>
</evidence>
<reference evidence="9 10" key="1">
    <citation type="submission" date="2013-05" db="EMBL/GenBank/DDBJ databases">
        <title>Draft genome of the parasitic nematode Anyclostoma ceylanicum.</title>
        <authorList>
            <person name="Mitreva M."/>
        </authorList>
    </citation>
    <scope>NUCLEOTIDE SEQUENCE [LARGE SCALE GENOMIC DNA]</scope>
</reference>